<dbReference type="Gene3D" id="1.20.1370.10">
    <property type="entry name" value="Hemocyanin, N-terminal domain"/>
    <property type="match status" value="1"/>
</dbReference>
<dbReference type="Pfam" id="PF03722">
    <property type="entry name" value="Hemocyanin_N"/>
    <property type="match status" value="1"/>
</dbReference>
<sequence length="686" mass="78513">MSDNKKLLALLQRPTEPTFFPKDGGKTLVDLPENYLTDRYRPIGGSLQTRFSGEADTRIPVRALPPPDLAFAEALPRRGNFSLFIPKHRQIAGELIALFMNQPNVDALMSAGSYARDRLNPILFQYAMSVAIQHREDTKNLNIPTFLELFPDSFIDPSTFPKLREEGSAVVQKDRITVDIEMNYTASDREEEQRLAYFREDIGVNLHHWHWHLVYPGEGPDRVVNKDRRGELFYYMHQQLIARYNVDRFCNRLARVRPLTNLREPLPEGYFPKLIRSFTNRAFPARPQNHMLRDLNRIEDDVVLSISDLERWGSRIAESIDGGYVVGPGGNRVPLDERTGIDVLGNIMEPSALSVNSTFYGNYHGNLHNIIAYSHDPDNRFLEGYGVVGEFQTAMRDPTFYRLHAQVDNMFHRYKRTLQPYNANQLGYNGIQIQSVGVQLNRANAPANVLLTYWQRTQVDLATGLDFGPQGNVFASFTHLQHAPFTFRLAVNNTSGAARRGTCRIFIGPKVDERNTTLTMEEQRLLMVELDKFTVNLNPGVNNIVRRSEQSSVTIPYERTFRNVSASNNNVPETEMFRFCNCGWPHHLLIPKGTPEGMQFDLFAMISNYADDTVNQEFDENVNCNDSHSFCGLRDQLYPDRRPMGYPFDRRMPTAVRSLGDFLRPNSNMAMAQVQVRFTNTVIART</sequence>
<dbReference type="GO" id="GO:0004097">
    <property type="term" value="F:catechol oxidase activity"/>
    <property type="evidence" value="ECO:0007669"/>
    <property type="project" value="UniProtKB-ARBA"/>
</dbReference>
<keyword evidence="4" id="KW-0964">Secreted</keyword>
<dbReference type="Gene3D" id="1.10.1280.10">
    <property type="entry name" value="Di-copper center containing domain from catechol oxidase"/>
    <property type="match status" value="1"/>
</dbReference>
<dbReference type="PROSITE" id="PS00209">
    <property type="entry name" value="HEMOCYANIN_1"/>
    <property type="match status" value="1"/>
</dbReference>
<comment type="subcellular location">
    <subcellularLocation>
        <location evidence="2">Secreted</location>
    </subcellularLocation>
</comment>
<feature type="domain" description="Tyrosinase copper-binding" evidence="10">
    <location>
        <begin position="397"/>
        <end position="408"/>
    </location>
</feature>
<evidence type="ECO:0000256" key="1">
    <source>
        <dbReference type="ARBA" id="ARBA00001973"/>
    </source>
</evidence>
<dbReference type="InterPro" id="IPR000896">
    <property type="entry name" value="Hemocyanin/hexamerin_mid_dom"/>
</dbReference>
<dbReference type="EnsemblMetazoa" id="ASIC016561-RA">
    <property type="protein sequence ID" value="ASIC016561-PA"/>
    <property type="gene ID" value="ASIC016561"/>
</dbReference>
<evidence type="ECO:0000256" key="3">
    <source>
        <dbReference type="ARBA" id="ARBA00009928"/>
    </source>
</evidence>
<dbReference type="GO" id="GO:0046872">
    <property type="term" value="F:metal ion binding"/>
    <property type="evidence" value="ECO:0007669"/>
    <property type="project" value="UniProtKB-KW"/>
</dbReference>
<dbReference type="EMBL" id="ATLV01023084">
    <property type="status" value="NOT_ANNOTATED_CDS"/>
    <property type="molecule type" value="Genomic_DNA"/>
</dbReference>
<dbReference type="Pfam" id="PF03723">
    <property type="entry name" value="Hemocyanin_C"/>
    <property type="match status" value="1"/>
</dbReference>
<dbReference type="PANTHER" id="PTHR11511:SF24">
    <property type="entry name" value="GH04080P"/>
    <property type="match status" value="1"/>
</dbReference>
<keyword evidence="13" id="KW-1185">Reference proteome</keyword>
<dbReference type="InterPro" id="IPR008922">
    <property type="entry name" value="Di-copper_centre_dom_sf"/>
</dbReference>
<keyword evidence="9" id="KW-1015">Disulfide bond</keyword>
<keyword evidence="7" id="KW-0186">Copper</keyword>
<dbReference type="SUPFAM" id="SSF81296">
    <property type="entry name" value="E set domains"/>
    <property type="match status" value="1"/>
</dbReference>
<evidence type="ECO:0000256" key="4">
    <source>
        <dbReference type="ARBA" id="ARBA00022525"/>
    </source>
</evidence>
<protein>
    <submittedName>
        <fullName evidence="11">AGAP004975-PA-like protein</fullName>
    </submittedName>
</protein>
<dbReference type="EMBL" id="KE525340">
    <property type="protein sequence ID" value="KFB48434.1"/>
    <property type="molecule type" value="Genomic_DNA"/>
</dbReference>
<accession>A0A084WDZ0</accession>
<proteinExistence type="inferred from homology"/>
<dbReference type="FunFam" id="2.60.40.1520:FF:000001">
    <property type="entry name" value="Hemocyanin subunit 2"/>
    <property type="match status" value="1"/>
</dbReference>
<dbReference type="InterPro" id="IPR013788">
    <property type="entry name" value="Hemocyanin/hexamerin"/>
</dbReference>
<gene>
    <name evidence="11" type="ORF">ZHAS_00016561</name>
</gene>
<dbReference type="PRINTS" id="PR00187">
    <property type="entry name" value="HAEMOCYANIN"/>
</dbReference>
<evidence type="ECO:0000256" key="6">
    <source>
        <dbReference type="ARBA" id="ARBA00023002"/>
    </source>
</evidence>
<evidence type="ECO:0000313" key="11">
    <source>
        <dbReference type="EMBL" id="KFB48434.1"/>
    </source>
</evidence>
<evidence type="ECO:0000259" key="10">
    <source>
        <dbReference type="PROSITE" id="PS00498"/>
    </source>
</evidence>
<evidence type="ECO:0000256" key="8">
    <source>
        <dbReference type="ARBA" id="ARBA00023033"/>
    </source>
</evidence>
<evidence type="ECO:0000256" key="7">
    <source>
        <dbReference type="ARBA" id="ARBA00023008"/>
    </source>
</evidence>
<dbReference type="OMA" id="NINGLPY"/>
<name>A0A084WDZ0_ANOSI</name>
<comment type="similarity">
    <text evidence="3">Belongs to the tyrosinase family.</text>
</comment>
<dbReference type="InterPro" id="IPR002227">
    <property type="entry name" value="Tyrosinase_Cu-bd"/>
</dbReference>
<dbReference type="STRING" id="74873.A0A084WDZ0"/>
<evidence type="ECO:0000256" key="2">
    <source>
        <dbReference type="ARBA" id="ARBA00004613"/>
    </source>
</evidence>
<evidence type="ECO:0000313" key="13">
    <source>
        <dbReference type="Proteomes" id="UP000030765"/>
    </source>
</evidence>
<reference evidence="12" key="2">
    <citation type="submission" date="2020-05" db="UniProtKB">
        <authorList>
            <consortium name="EnsemblMetazoa"/>
        </authorList>
    </citation>
    <scope>IDENTIFICATION</scope>
</reference>
<organism evidence="11">
    <name type="scientific">Anopheles sinensis</name>
    <name type="common">Mosquito</name>
    <dbReference type="NCBI Taxonomy" id="74873"/>
    <lineage>
        <taxon>Eukaryota</taxon>
        <taxon>Metazoa</taxon>
        <taxon>Ecdysozoa</taxon>
        <taxon>Arthropoda</taxon>
        <taxon>Hexapoda</taxon>
        <taxon>Insecta</taxon>
        <taxon>Pterygota</taxon>
        <taxon>Neoptera</taxon>
        <taxon>Endopterygota</taxon>
        <taxon>Diptera</taxon>
        <taxon>Nematocera</taxon>
        <taxon>Culicoidea</taxon>
        <taxon>Culicidae</taxon>
        <taxon>Anophelinae</taxon>
        <taxon>Anopheles</taxon>
    </lineage>
</organism>
<keyword evidence="6" id="KW-0560">Oxidoreductase</keyword>
<comment type="cofactor">
    <cofactor evidence="1">
        <name>Cu(2+)</name>
        <dbReference type="ChEBI" id="CHEBI:29036"/>
    </cofactor>
</comment>
<dbReference type="GO" id="GO:0005576">
    <property type="term" value="C:extracellular region"/>
    <property type="evidence" value="ECO:0007669"/>
    <property type="project" value="UniProtKB-SubCell"/>
</dbReference>
<dbReference type="Proteomes" id="UP000030765">
    <property type="component" value="Unassembled WGS sequence"/>
</dbReference>
<dbReference type="InterPro" id="IPR005204">
    <property type="entry name" value="Hemocyanin_N"/>
</dbReference>
<dbReference type="VEuPathDB" id="VectorBase:ASIC016561"/>
<dbReference type="Pfam" id="PF00372">
    <property type="entry name" value="Hemocyanin_M"/>
    <property type="match status" value="1"/>
</dbReference>
<dbReference type="InterPro" id="IPR036697">
    <property type="entry name" value="Hemocyanin_N_sf"/>
</dbReference>
<dbReference type="InterPro" id="IPR014756">
    <property type="entry name" value="Ig_E-set"/>
</dbReference>
<dbReference type="InterPro" id="IPR037020">
    <property type="entry name" value="Hemocyanin_C_sf"/>
</dbReference>
<dbReference type="Gene3D" id="2.60.40.1520">
    <property type="entry name" value="Hemocyanin, C-terminal domain"/>
    <property type="match status" value="1"/>
</dbReference>
<dbReference type="PANTHER" id="PTHR11511">
    <property type="entry name" value="LARVAL STORAGE PROTEIN/PHENOLOXIDASE"/>
    <property type="match status" value="1"/>
</dbReference>
<dbReference type="PROSITE" id="PS00210">
    <property type="entry name" value="HEMOCYANIN_2"/>
    <property type="match status" value="1"/>
</dbReference>
<dbReference type="OrthoDB" id="8119704at2759"/>
<keyword evidence="8" id="KW-0503">Monooxygenase</keyword>
<evidence type="ECO:0000256" key="9">
    <source>
        <dbReference type="ARBA" id="ARBA00023157"/>
    </source>
</evidence>
<keyword evidence="5" id="KW-0479">Metal-binding</keyword>
<dbReference type="VEuPathDB" id="VectorBase:ASIS011728"/>
<dbReference type="PROSITE" id="PS00498">
    <property type="entry name" value="TYROSINASE_2"/>
    <property type="match status" value="1"/>
</dbReference>
<dbReference type="SUPFAM" id="SSF48056">
    <property type="entry name" value="Di-copper centre-containing domain"/>
    <property type="match status" value="1"/>
</dbReference>
<dbReference type="InterPro" id="IPR005203">
    <property type="entry name" value="Hemocyanin_C"/>
</dbReference>
<dbReference type="SUPFAM" id="SSF48050">
    <property type="entry name" value="Hemocyanin, N-terminal domain"/>
    <property type="match status" value="1"/>
</dbReference>
<evidence type="ECO:0000256" key="5">
    <source>
        <dbReference type="ARBA" id="ARBA00022723"/>
    </source>
</evidence>
<reference evidence="11 13" key="1">
    <citation type="journal article" date="2014" name="BMC Genomics">
        <title>Genome sequence of Anopheles sinensis provides insight into genetics basis of mosquito competence for malaria parasites.</title>
        <authorList>
            <person name="Zhou D."/>
            <person name="Zhang D."/>
            <person name="Ding G."/>
            <person name="Shi L."/>
            <person name="Hou Q."/>
            <person name="Ye Y."/>
            <person name="Xu Y."/>
            <person name="Zhou H."/>
            <person name="Xiong C."/>
            <person name="Li S."/>
            <person name="Yu J."/>
            <person name="Hong S."/>
            <person name="Yu X."/>
            <person name="Zou P."/>
            <person name="Chen C."/>
            <person name="Chang X."/>
            <person name="Wang W."/>
            <person name="Lv Y."/>
            <person name="Sun Y."/>
            <person name="Ma L."/>
            <person name="Shen B."/>
            <person name="Zhu C."/>
        </authorList>
    </citation>
    <scope>NUCLEOTIDE SEQUENCE [LARGE SCALE GENOMIC DNA]</scope>
</reference>
<evidence type="ECO:0000313" key="12">
    <source>
        <dbReference type="EnsemblMetazoa" id="ASIC016561-PA"/>
    </source>
</evidence>
<dbReference type="AlphaFoldDB" id="A0A084WDZ0"/>